<keyword evidence="5" id="KW-1185">Reference proteome</keyword>
<dbReference type="InterPro" id="IPR008030">
    <property type="entry name" value="NmrA-like"/>
</dbReference>
<protein>
    <submittedName>
        <fullName evidence="4">NmrA family protein</fullName>
    </submittedName>
</protein>
<evidence type="ECO:0000313" key="5">
    <source>
        <dbReference type="Proteomes" id="UP000295334"/>
    </source>
</evidence>
<proteinExistence type="predicted"/>
<evidence type="ECO:0000256" key="2">
    <source>
        <dbReference type="ARBA" id="ARBA00023002"/>
    </source>
</evidence>
<name>A0A4R1BC50_9BACT</name>
<sequence length="300" mass="32358">MASTPLIILAGATGHLGRRIAHHLRVRGASVRALVRTGFDPFVIGELKHKGVTVVIVDYNDTGALAALCAGGHCLVSALSGLEDTIVGTQTQLLQAALAAQVPRFIPSDYCIDYNPLPGGRNRNLDLRRRFADRLNAAPIKATGILNGMFTDLLTGPAPVILDRFHRVLYWGSATQQLDFTTMENTAEFTAAAALDPDAPRYLRIAGEVATAQDLARDAAAAKGHPFKLFRAGSLGTLRALIAVTRRLAPQKTEVFPAWQGMQYLHDMFEGRVKLGPLDNGRYPGVRWTGVTDVLRKAGA</sequence>
<dbReference type="Gene3D" id="3.40.50.720">
    <property type="entry name" value="NAD(P)-binding Rossmann-like Domain"/>
    <property type="match status" value="1"/>
</dbReference>
<keyword evidence="2" id="KW-0560">Oxidoreductase</keyword>
<evidence type="ECO:0000313" key="4">
    <source>
        <dbReference type="EMBL" id="TCJ14609.1"/>
    </source>
</evidence>
<organism evidence="4 5">
    <name type="scientific">Flaviaesturariibacter flavus</name>
    <dbReference type="NCBI Taxonomy" id="2502780"/>
    <lineage>
        <taxon>Bacteria</taxon>
        <taxon>Pseudomonadati</taxon>
        <taxon>Bacteroidota</taxon>
        <taxon>Chitinophagia</taxon>
        <taxon>Chitinophagales</taxon>
        <taxon>Chitinophagaceae</taxon>
        <taxon>Flaviaestuariibacter</taxon>
    </lineage>
</organism>
<dbReference type="InterPro" id="IPR051609">
    <property type="entry name" value="NmrA/Isoflavone_reductase-like"/>
</dbReference>
<comment type="caution">
    <text evidence="4">The sequence shown here is derived from an EMBL/GenBank/DDBJ whole genome shotgun (WGS) entry which is preliminary data.</text>
</comment>
<dbReference type="InterPro" id="IPR036291">
    <property type="entry name" value="NAD(P)-bd_dom_sf"/>
</dbReference>
<accession>A0A4R1BC50</accession>
<keyword evidence="1" id="KW-0521">NADP</keyword>
<evidence type="ECO:0000259" key="3">
    <source>
        <dbReference type="Pfam" id="PF05368"/>
    </source>
</evidence>
<dbReference type="PANTHER" id="PTHR47706:SF1">
    <property type="entry name" value="CIPA-LIKE, PUTATIVE (AFU_ORTHOLOGUE AFUA_1G12460)-RELATED"/>
    <property type="match status" value="1"/>
</dbReference>
<dbReference type="GO" id="GO:0016491">
    <property type="term" value="F:oxidoreductase activity"/>
    <property type="evidence" value="ECO:0007669"/>
    <property type="project" value="UniProtKB-KW"/>
</dbReference>
<dbReference type="PANTHER" id="PTHR47706">
    <property type="entry name" value="NMRA-LIKE FAMILY PROTEIN"/>
    <property type="match status" value="1"/>
</dbReference>
<dbReference type="Proteomes" id="UP000295334">
    <property type="component" value="Unassembled WGS sequence"/>
</dbReference>
<dbReference type="AlphaFoldDB" id="A0A4R1BC50"/>
<dbReference type="OrthoDB" id="319724at2"/>
<evidence type="ECO:0000256" key="1">
    <source>
        <dbReference type="ARBA" id="ARBA00022857"/>
    </source>
</evidence>
<gene>
    <name evidence="4" type="ORF">EPD60_08275</name>
</gene>
<reference evidence="4 5" key="1">
    <citation type="submission" date="2019-03" db="EMBL/GenBank/DDBJ databases">
        <authorList>
            <person name="Kim M.K.M."/>
        </authorList>
    </citation>
    <scope>NUCLEOTIDE SEQUENCE [LARGE SCALE GENOMIC DNA]</scope>
    <source>
        <strain evidence="4 5">17J68-12</strain>
    </source>
</reference>
<dbReference type="Pfam" id="PF05368">
    <property type="entry name" value="NmrA"/>
    <property type="match status" value="1"/>
</dbReference>
<dbReference type="SUPFAM" id="SSF51735">
    <property type="entry name" value="NAD(P)-binding Rossmann-fold domains"/>
    <property type="match status" value="1"/>
</dbReference>
<dbReference type="EMBL" id="SJZI01000042">
    <property type="protein sequence ID" value="TCJ14609.1"/>
    <property type="molecule type" value="Genomic_DNA"/>
</dbReference>
<feature type="domain" description="NmrA-like" evidence="3">
    <location>
        <begin position="6"/>
        <end position="216"/>
    </location>
</feature>